<keyword evidence="3" id="KW-1185">Reference proteome</keyword>
<dbReference type="AlphaFoldDB" id="A0A8X6F9S0"/>
<protein>
    <submittedName>
        <fullName evidence="2">Uncharacterized protein</fullName>
    </submittedName>
</protein>
<feature type="compositionally biased region" description="Low complexity" evidence="1">
    <location>
        <begin position="12"/>
        <end position="23"/>
    </location>
</feature>
<feature type="region of interest" description="Disordered" evidence="1">
    <location>
        <begin position="1"/>
        <end position="31"/>
    </location>
</feature>
<organism evidence="2 3">
    <name type="scientific">Trichonephila clavata</name>
    <name type="common">Joro spider</name>
    <name type="synonym">Nephila clavata</name>
    <dbReference type="NCBI Taxonomy" id="2740835"/>
    <lineage>
        <taxon>Eukaryota</taxon>
        <taxon>Metazoa</taxon>
        <taxon>Ecdysozoa</taxon>
        <taxon>Arthropoda</taxon>
        <taxon>Chelicerata</taxon>
        <taxon>Arachnida</taxon>
        <taxon>Araneae</taxon>
        <taxon>Araneomorphae</taxon>
        <taxon>Entelegynae</taxon>
        <taxon>Araneoidea</taxon>
        <taxon>Nephilidae</taxon>
        <taxon>Trichonephila</taxon>
    </lineage>
</organism>
<comment type="caution">
    <text evidence="2">The sequence shown here is derived from an EMBL/GenBank/DDBJ whole genome shotgun (WGS) entry which is preliminary data.</text>
</comment>
<evidence type="ECO:0000256" key="1">
    <source>
        <dbReference type="SAM" id="MobiDB-lite"/>
    </source>
</evidence>
<sequence length="84" mass="9072">MAARNDQSEPAKNSNSKPQSNKNEGNSSPSGFISAMAEFRKFFQDYPGLLEAGRAFKNASNDEEKLDIFFGVLASKGKSSPPPS</sequence>
<reference evidence="2" key="1">
    <citation type="submission" date="2020-07" db="EMBL/GenBank/DDBJ databases">
        <title>Multicomponent nature underlies the extraordinary mechanical properties of spider dragline silk.</title>
        <authorList>
            <person name="Kono N."/>
            <person name="Nakamura H."/>
            <person name="Mori M."/>
            <person name="Yoshida Y."/>
            <person name="Ohtoshi R."/>
            <person name="Malay A.D."/>
            <person name="Moran D.A.P."/>
            <person name="Tomita M."/>
            <person name="Numata K."/>
            <person name="Arakawa K."/>
        </authorList>
    </citation>
    <scope>NUCLEOTIDE SEQUENCE</scope>
</reference>
<name>A0A8X6F9S0_TRICU</name>
<accession>A0A8X6F9S0</accession>
<dbReference type="OrthoDB" id="10430244at2759"/>
<gene>
    <name evidence="2" type="ORF">TNCT_345231</name>
</gene>
<proteinExistence type="predicted"/>
<dbReference type="Proteomes" id="UP000887116">
    <property type="component" value="Unassembled WGS sequence"/>
</dbReference>
<dbReference type="EMBL" id="BMAO01011507">
    <property type="protein sequence ID" value="GFQ74242.1"/>
    <property type="molecule type" value="Genomic_DNA"/>
</dbReference>
<evidence type="ECO:0000313" key="2">
    <source>
        <dbReference type="EMBL" id="GFQ74242.1"/>
    </source>
</evidence>
<evidence type="ECO:0000313" key="3">
    <source>
        <dbReference type="Proteomes" id="UP000887116"/>
    </source>
</evidence>